<gene>
    <name evidence="1" type="ORF">SCALOS_LOCUS830</name>
</gene>
<evidence type="ECO:0000313" key="2">
    <source>
        <dbReference type="Proteomes" id="UP000789860"/>
    </source>
</evidence>
<sequence length="973" mass="109093">MGDPEDEIVDMDLDSDTDYSKSRENKNPEKAKDHITFSKSIQNDIGVIQKSPEFSKKPEQNPTKNIPKLINADLSVLSKSLSQKSSLPPITVSSQACQPSSSNKSVCQENIQNLRQEISSLHPKLISFRLLPKPNPFKYKIKSNFSVNQNSFNNNNSSTNFNVSPTSMIHKQIHSSPVSADHSIIEMNKVIKSSPQSNCQMDIDNNSTKTTTTIPFVSNNFEDGEIMDSNYSIAGPSNTCEIGLNNLVERVNKLDLVNRLSFTNLPSTSINSGLNKLDKTEIDRTPIVTATLSNPNFKPVIDKDNLFILNNHNNFKYAEKYIHKEVKIEPPDELNSSINGKVDYHKDSQSLDTIVQPISPYVDEQIGPQNINTNEVSNNFFNNLTDHSTSFQRVGKVDKGKQKEILNNEEFTTILNDNLKNLEKDFNSKKAKEKQPTPQDELRQITDESELSKDLDDALYEFDQAAQKAYDAFLSLERVLPPETIIKIDPPSNDKWKIIKEIMGMSKKKRYRLNGIQVSQLNTNRIQNSHLNLNGVQNSQLNLNGVQNSQLNSNSIHLNSNSNGTQNSHLNSNSNGIQNSHLNSNLNGIQNSHLNSNLNGIHTPQLNSNGIHTPQLNSNRIHTPQLNSNGLYTPQLNSNGLYTPQLNSNGIYTPQLNSNGIYTPQLNSSGIHTPQLNGIHTPQLNSNGFYGFYTPQLNLNGLQALQALQLSLNGVQNSQSNRLEYRDSRSTPIHANNKNACVNESVVNANLIGDVLPDDDLSSGSRRQSSRKVHDTRSQKPPSANLRSRAPSFGEIRPAVQPDLNSVKRKSLKQNSQSPKSGRTTRSATREKETPSPSSKIKSPNIRPIRPHVRKPIKNLPDFILNFEDITNFHGATTDEQKNPTTSAFGIYCLELSSIHFFNKGAKTGPEFVAYAAQNWIKLTEDQKEIYEKKRRVTVQQNKHRDSFSVEQQIPSFFFRDPQIESSRSSSRR</sequence>
<accession>A0ACA9JZW7</accession>
<protein>
    <submittedName>
        <fullName evidence="1">10200_t:CDS:1</fullName>
    </submittedName>
</protein>
<name>A0ACA9JZW7_9GLOM</name>
<organism evidence="1 2">
    <name type="scientific">Scutellospora calospora</name>
    <dbReference type="NCBI Taxonomy" id="85575"/>
    <lineage>
        <taxon>Eukaryota</taxon>
        <taxon>Fungi</taxon>
        <taxon>Fungi incertae sedis</taxon>
        <taxon>Mucoromycota</taxon>
        <taxon>Glomeromycotina</taxon>
        <taxon>Glomeromycetes</taxon>
        <taxon>Diversisporales</taxon>
        <taxon>Gigasporaceae</taxon>
        <taxon>Scutellospora</taxon>
    </lineage>
</organism>
<evidence type="ECO:0000313" key="1">
    <source>
        <dbReference type="EMBL" id="CAG8444317.1"/>
    </source>
</evidence>
<keyword evidence="2" id="KW-1185">Reference proteome</keyword>
<reference evidence="1" key="1">
    <citation type="submission" date="2021-06" db="EMBL/GenBank/DDBJ databases">
        <authorList>
            <person name="Kallberg Y."/>
            <person name="Tangrot J."/>
            <person name="Rosling A."/>
        </authorList>
    </citation>
    <scope>NUCLEOTIDE SEQUENCE</scope>
    <source>
        <strain evidence="1">AU212A</strain>
    </source>
</reference>
<comment type="caution">
    <text evidence="1">The sequence shown here is derived from an EMBL/GenBank/DDBJ whole genome shotgun (WGS) entry which is preliminary data.</text>
</comment>
<proteinExistence type="predicted"/>
<dbReference type="EMBL" id="CAJVPM010000430">
    <property type="protein sequence ID" value="CAG8444317.1"/>
    <property type="molecule type" value="Genomic_DNA"/>
</dbReference>
<dbReference type="Proteomes" id="UP000789860">
    <property type="component" value="Unassembled WGS sequence"/>
</dbReference>